<name>A0A813MRR2_ADIRI</name>
<dbReference type="PROSITE" id="PS50181">
    <property type="entry name" value="FBOX"/>
    <property type="match status" value="1"/>
</dbReference>
<dbReference type="AlphaFoldDB" id="A0A813MRR2"/>
<dbReference type="InterPro" id="IPR001810">
    <property type="entry name" value="F-box_dom"/>
</dbReference>
<reference evidence="2" key="1">
    <citation type="submission" date="2021-02" db="EMBL/GenBank/DDBJ databases">
        <authorList>
            <person name="Nowell W R."/>
        </authorList>
    </citation>
    <scope>NUCLEOTIDE SEQUENCE</scope>
</reference>
<dbReference type="Proteomes" id="UP000663852">
    <property type="component" value="Unassembled WGS sequence"/>
</dbReference>
<sequence length="596" mass="69329">MKNVNLLDLPDEILLLILHKLTIIDMLHSLVNVNERFDRLVLNPLNISDLNLKNYSSVHYQSTSMEQVFAEILFSRSICNKSFFTIDYPQLRSLSLAVTRETLLDNLTNESILHRLLSTQIVSFSVAIVDETDQKLSSDNHIDFFELILSLGKFLIDFSYTYRFPGLFRQIDTLNIRSNNTLYSTINKLTIRVSTFNDCLYILNGCFTSLTILIINISDIIDSSQKLDNTKKLDNLKFFSLTSGGFTKYYDDGIIPLLNRMLSLERLVLYLAVLRPNGLLFINEVELYDDFLSSMPLLKKFDFSIHTFLCWPCNSTNIQNDSIRIGYKQSDSYVDENFVINEFAYHFYSLPYCFDCFHHLNNSFQCQGYIFDQVRLLTMSDQKPYEKEFFRKVSQYFPFLNHLAIFNAKAPKGKENTSTPITFTHLTILDLCRSHPDYAKQFLLKDTTVLPCLKVLHVEYDSLALLTNYFTLDVENLNCTHLSKIKMQKAFVRSERYSITIKHFIDMSELQRAKDRLTILLHVEKAQIRNLHETYDDLPRSTIPYSDPIGSNTEFYRILQEFDGSDEILVTESHWIPTVSDPKHGFLGFSKGHHRI</sequence>
<organism evidence="2 3">
    <name type="scientific">Adineta ricciae</name>
    <name type="common">Rotifer</name>
    <dbReference type="NCBI Taxonomy" id="249248"/>
    <lineage>
        <taxon>Eukaryota</taxon>
        <taxon>Metazoa</taxon>
        <taxon>Spiralia</taxon>
        <taxon>Gnathifera</taxon>
        <taxon>Rotifera</taxon>
        <taxon>Eurotatoria</taxon>
        <taxon>Bdelloidea</taxon>
        <taxon>Adinetida</taxon>
        <taxon>Adinetidae</taxon>
        <taxon>Adineta</taxon>
    </lineage>
</organism>
<dbReference type="EMBL" id="CAJNOJ010000002">
    <property type="protein sequence ID" value="CAF0727065.1"/>
    <property type="molecule type" value="Genomic_DNA"/>
</dbReference>
<feature type="domain" description="F-box" evidence="1">
    <location>
        <begin position="3"/>
        <end position="55"/>
    </location>
</feature>
<evidence type="ECO:0000313" key="3">
    <source>
        <dbReference type="Proteomes" id="UP000663852"/>
    </source>
</evidence>
<gene>
    <name evidence="2" type="ORF">EDS130_LOCUS794</name>
</gene>
<comment type="caution">
    <text evidence="2">The sequence shown here is derived from an EMBL/GenBank/DDBJ whole genome shotgun (WGS) entry which is preliminary data.</text>
</comment>
<evidence type="ECO:0000313" key="2">
    <source>
        <dbReference type="EMBL" id="CAF0727065.1"/>
    </source>
</evidence>
<accession>A0A813MRR2</accession>
<protein>
    <recommendedName>
        <fullName evidence="1">F-box domain-containing protein</fullName>
    </recommendedName>
</protein>
<proteinExistence type="predicted"/>
<evidence type="ECO:0000259" key="1">
    <source>
        <dbReference type="PROSITE" id="PS50181"/>
    </source>
</evidence>